<evidence type="ECO:0000313" key="2">
    <source>
        <dbReference type="Proteomes" id="UP000192610"/>
    </source>
</evidence>
<name>A0A1V9EYX8_9BACT</name>
<dbReference type="GO" id="GO:0005524">
    <property type="term" value="F:ATP binding"/>
    <property type="evidence" value="ECO:0007669"/>
    <property type="project" value="InterPro"/>
</dbReference>
<dbReference type="SUPFAM" id="SSF53067">
    <property type="entry name" value="Actin-like ATPase domain"/>
    <property type="match status" value="1"/>
</dbReference>
<keyword evidence="1" id="KW-0418">Kinase</keyword>
<dbReference type="NCBIfam" id="NF007144">
    <property type="entry name" value="PRK09585.2-3"/>
    <property type="match status" value="1"/>
</dbReference>
<dbReference type="GO" id="GO:0016773">
    <property type="term" value="F:phosphotransferase activity, alcohol group as acceptor"/>
    <property type="evidence" value="ECO:0007669"/>
    <property type="project" value="InterPro"/>
</dbReference>
<dbReference type="Gene3D" id="3.30.420.40">
    <property type="match status" value="2"/>
</dbReference>
<organism evidence="1 2">
    <name type="scientific">Niastella yeongjuensis</name>
    <dbReference type="NCBI Taxonomy" id="354355"/>
    <lineage>
        <taxon>Bacteria</taxon>
        <taxon>Pseudomonadati</taxon>
        <taxon>Bacteroidota</taxon>
        <taxon>Chitinophagia</taxon>
        <taxon>Chitinophagales</taxon>
        <taxon>Chitinophagaceae</taxon>
        <taxon>Niastella</taxon>
    </lineage>
</organism>
<dbReference type="GO" id="GO:0009254">
    <property type="term" value="P:peptidoglycan turnover"/>
    <property type="evidence" value="ECO:0007669"/>
    <property type="project" value="InterPro"/>
</dbReference>
<sequence length="367" mass="39954">MIYRAIGIMSGSSLDGLDIAFIEFHESKGQWEYEIKAADCQPYSEEWANRLRGAIQLNGLDYQLLHTEYGHYIGEQVNAFIERHNLQYQVQLIASHGHTTFHVPAKKMTGQLGDGAAIAAVTGINVVSDLRAMDIALGGQGAPIVPIGEKMLLGNYTFFLNLGGIANISYNHPDKYLAFDVCPANRVLNMLAHEAGKPYDDGGQLAASGTVHTGLLKLLNELEYYQMPYPKSLANDFGTDVVYPLIKSSNISTADALRTMVEHIAIQIGEQVNAMLQKQPPASTDMKLLATGGGAHNTFLLERLQAALQPVGVELITTEKNLIDFKEALIMALIGVLRWREENNVLASVTGATRSSIGGAVWIGQEA</sequence>
<dbReference type="AlphaFoldDB" id="A0A1V9EYX8"/>
<keyword evidence="1" id="KW-0808">Transferase</keyword>
<dbReference type="InterPro" id="IPR043129">
    <property type="entry name" value="ATPase_NBD"/>
</dbReference>
<protein>
    <submittedName>
        <fullName evidence="1">Anhydro-N-acetylmuramic acid kinase</fullName>
    </submittedName>
</protein>
<reference evidence="2" key="1">
    <citation type="submission" date="2016-04" db="EMBL/GenBank/DDBJ databases">
        <authorList>
            <person name="Chen L."/>
            <person name="Zhuang W."/>
            <person name="Wang G."/>
        </authorList>
    </citation>
    <scope>NUCLEOTIDE SEQUENCE [LARGE SCALE GENOMIC DNA]</scope>
    <source>
        <strain evidence="2">17621</strain>
    </source>
</reference>
<dbReference type="Proteomes" id="UP000192610">
    <property type="component" value="Unassembled WGS sequence"/>
</dbReference>
<dbReference type="STRING" id="354355.SAMN05660816_00082"/>
<evidence type="ECO:0000313" key="1">
    <source>
        <dbReference type="EMBL" id="OQP51175.1"/>
    </source>
</evidence>
<proteinExistence type="predicted"/>
<dbReference type="PANTHER" id="PTHR30605">
    <property type="entry name" value="ANHYDRO-N-ACETYLMURAMIC ACID KINASE"/>
    <property type="match status" value="1"/>
</dbReference>
<dbReference type="Pfam" id="PF03702">
    <property type="entry name" value="AnmK"/>
    <property type="match status" value="1"/>
</dbReference>
<accession>A0A1V9EYX8</accession>
<dbReference type="EMBL" id="LVXG01000012">
    <property type="protein sequence ID" value="OQP51175.1"/>
    <property type="molecule type" value="Genomic_DNA"/>
</dbReference>
<comment type="caution">
    <text evidence="1">The sequence shown here is derived from an EMBL/GenBank/DDBJ whole genome shotgun (WGS) entry which is preliminary data.</text>
</comment>
<gene>
    <name evidence="1" type="ORF">A4H97_04260</name>
</gene>
<dbReference type="GO" id="GO:0006040">
    <property type="term" value="P:amino sugar metabolic process"/>
    <property type="evidence" value="ECO:0007669"/>
    <property type="project" value="InterPro"/>
</dbReference>
<dbReference type="RefSeq" id="WP_262493568.1">
    <property type="nucleotide sequence ID" value="NZ_LVXG01000012.1"/>
</dbReference>
<keyword evidence="2" id="KW-1185">Reference proteome</keyword>
<dbReference type="GO" id="GO:0016301">
    <property type="term" value="F:kinase activity"/>
    <property type="evidence" value="ECO:0007669"/>
    <property type="project" value="UniProtKB-KW"/>
</dbReference>
<dbReference type="InterPro" id="IPR005338">
    <property type="entry name" value="Anhydro_N_Ac-Mur_kinase"/>
</dbReference>
<dbReference type="PANTHER" id="PTHR30605:SF0">
    <property type="entry name" value="ANHYDRO-N-ACETYLMURAMIC ACID KINASE"/>
    <property type="match status" value="1"/>
</dbReference>